<reference evidence="1 2" key="1">
    <citation type="submission" date="2008-03" db="EMBL/GenBank/DDBJ databases">
        <title>Complete sequence of Leptothrix cholodnii SP-6.</title>
        <authorList>
            <consortium name="US DOE Joint Genome Institute"/>
            <person name="Copeland A."/>
            <person name="Lucas S."/>
            <person name="Lapidus A."/>
            <person name="Glavina del Rio T."/>
            <person name="Dalin E."/>
            <person name="Tice H."/>
            <person name="Bruce D."/>
            <person name="Goodwin L."/>
            <person name="Pitluck S."/>
            <person name="Chertkov O."/>
            <person name="Brettin T."/>
            <person name="Detter J.C."/>
            <person name="Han C."/>
            <person name="Kuske C.R."/>
            <person name="Schmutz J."/>
            <person name="Larimer F."/>
            <person name="Land M."/>
            <person name="Hauser L."/>
            <person name="Kyrpides N."/>
            <person name="Lykidis A."/>
            <person name="Emerson D."/>
            <person name="Richardson P."/>
        </authorList>
    </citation>
    <scope>NUCLEOTIDE SEQUENCE [LARGE SCALE GENOMIC DNA]</scope>
    <source>
        <strain evidence="2">ATCC 51168 / LMG 8142 / SP-6</strain>
    </source>
</reference>
<keyword evidence="2" id="KW-1185">Reference proteome</keyword>
<dbReference type="Proteomes" id="UP000001693">
    <property type="component" value="Chromosome"/>
</dbReference>
<accession>B1Y3D0</accession>
<dbReference type="HOGENOM" id="CLU_2479549_0_0_4"/>
<dbReference type="KEGG" id="lch:Lcho_2192"/>
<protein>
    <submittedName>
        <fullName evidence="1">Uncharacterized protein</fullName>
    </submittedName>
</protein>
<evidence type="ECO:0000313" key="2">
    <source>
        <dbReference type="Proteomes" id="UP000001693"/>
    </source>
</evidence>
<sequence precursor="true">MTTPKSAQAAAYAALISERSSSAQADRRLSFEPSCVGRLLKDEAPPRHYLKRLAFRLADRAALRRAELRARAFGVIAADRLNRGGAA</sequence>
<evidence type="ECO:0000313" key="1">
    <source>
        <dbReference type="EMBL" id="ACB34458.1"/>
    </source>
</evidence>
<dbReference type="AlphaFoldDB" id="B1Y3D0"/>
<dbReference type="STRING" id="395495.Lcho_2192"/>
<gene>
    <name evidence="1" type="ordered locus">Lcho_2192</name>
</gene>
<dbReference type="EMBL" id="CP001013">
    <property type="protein sequence ID" value="ACB34458.1"/>
    <property type="molecule type" value="Genomic_DNA"/>
</dbReference>
<proteinExistence type="predicted"/>
<name>B1Y3D0_LEPCP</name>
<organism evidence="1 2">
    <name type="scientific">Leptothrix cholodnii (strain ATCC 51168 / LMG 8142 / SP-6)</name>
    <name type="common">Leptothrix discophora (strain SP-6)</name>
    <dbReference type="NCBI Taxonomy" id="395495"/>
    <lineage>
        <taxon>Bacteria</taxon>
        <taxon>Pseudomonadati</taxon>
        <taxon>Pseudomonadota</taxon>
        <taxon>Betaproteobacteria</taxon>
        <taxon>Burkholderiales</taxon>
        <taxon>Sphaerotilaceae</taxon>
        <taxon>Leptothrix</taxon>
    </lineage>
</organism>